<evidence type="ECO:0000259" key="10">
    <source>
        <dbReference type="Pfam" id="PF08263"/>
    </source>
</evidence>
<feature type="domain" description="Leucine-rich repeat-containing N-terminal plant-type" evidence="10">
    <location>
        <begin position="15"/>
        <end position="53"/>
    </location>
</feature>
<evidence type="ECO:0000256" key="9">
    <source>
        <dbReference type="ARBA" id="ARBA00023180"/>
    </source>
</evidence>
<evidence type="ECO:0000256" key="3">
    <source>
        <dbReference type="ARBA" id="ARBA00022692"/>
    </source>
</evidence>
<evidence type="ECO:0000313" key="11">
    <source>
        <dbReference type="EMBL" id="KAK7377135.1"/>
    </source>
</evidence>
<dbReference type="Gene3D" id="3.80.10.10">
    <property type="entry name" value="Ribonuclease Inhibitor"/>
    <property type="match status" value="1"/>
</dbReference>
<keyword evidence="3" id="KW-0812">Transmembrane</keyword>
<keyword evidence="8" id="KW-0675">Receptor</keyword>
<keyword evidence="5" id="KW-0677">Repeat</keyword>
<dbReference type="AlphaFoldDB" id="A0AAN9RI25"/>
<organism evidence="11 12">
    <name type="scientific">Phaseolus coccineus</name>
    <name type="common">Scarlet runner bean</name>
    <name type="synonym">Phaseolus multiflorus</name>
    <dbReference type="NCBI Taxonomy" id="3886"/>
    <lineage>
        <taxon>Eukaryota</taxon>
        <taxon>Viridiplantae</taxon>
        <taxon>Streptophyta</taxon>
        <taxon>Embryophyta</taxon>
        <taxon>Tracheophyta</taxon>
        <taxon>Spermatophyta</taxon>
        <taxon>Magnoliopsida</taxon>
        <taxon>eudicotyledons</taxon>
        <taxon>Gunneridae</taxon>
        <taxon>Pentapetalae</taxon>
        <taxon>rosids</taxon>
        <taxon>fabids</taxon>
        <taxon>Fabales</taxon>
        <taxon>Fabaceae</taxon>
        <taxon>Papilionoideae</taxon>
        <taxon>50 kb inversion clade</taxon>
        <taxon>NPAAA clade</taxon>
        <taxon>indigoferoid/millettioid clade</taxon>
        <taxon>Phaseoleae</taxon>
        <taxon>Phaseolus</taxon>
    </lineage>
</organism>
<protein>
    <recommendedName>
        <fullName evidence="10">Leucine-rich repeat-containing N-terminal plant-type domain-containing protein</fullName>
    </recommendedName>
</protein>
<evidence type="ECO:0000313" key="12">
    <source>
        <dbReference type="Proteomes" id="UP001374584"/>
    </source>
</evidence>
<dbReference type="SUPFAM" id="SSF52058">
    <property type="entry name" value="L domain-like"/>
    <property type="match status" value="1"/>
</dbReference>
<dbReference type="InterPro" id="IPR013210">
    <property type="entry name" value="LRR_N_plant-typ"/>
</dbReference>
<dbReference type="PANTHER" id="PTHR48063">
    <property type="entry name" value="LRR RECEPTOR-LIKE KINASE"/>
    <property type="match status" value="1"/>
</dbReference>
<evidence type="ECO:0000256" key="6">
    <source>
        <dbReference type="ARBA" id="ARBA00022989"/>
    </source>
</evidence>
<reference evidence="11 12" key="1">
    <citation type="submission" date="2024-01" db="EMBL/GenBank/DDBJ databases">
        <title>The genomes of 5 underutilized Papilionoideae crops provide insights into root nodulation and disease resistanc.</title>
        <authorList>
            <person name="Jiang F."/>
        </authorList>
    </citation>
    <scope>NUCLEOTIDE SEQUENCE [LARGE SCALE GENOMIC DNA]</scope>
    <source>
        <strain evidence="11">JINMINGXINNONG_FW02</strain>
        <tissue evidence="11">Leaves</tissue>
    </source>
</reference>
<evidence type="ECO:0000256" key="4">
    <source>
        <dbReference type="ARBA" id="ARBA00022729"/>
    </source>
</evidence>
<comment type="caution">
    <text evidence="11">The sequence shown here is derived from an EMBL/GenBank/DDBJ whole genome shotgun (WGS) entry which is preliminary data.</text>
</comment>
<accession>A0AAN9RI25</accession>
<name>A0AAN9RI25_PHACN</name>
<gene>
    <name evidence="11" type="ORF">VNO80_02555</name>
</gene>
<dbReference type="InterPro" id="IPR032675">
    <property type="entry name" value="LRR_dom_sf"/>
</dbReference>
<sequence>MFNNGLCNFYIHCNQQDMHALLNFRQGITDPSGVLSSWSTKLDCCEWKGVMCNNITSRVTGISLPCFTTLSSYTDEEDKSHCLTGSLHLSLLLMELEFLDYLDLRNNDFLALQFDYVHRHNCYDLSIPTYPRQCVNSSTLGHLDLSLNWNLAINNLQWLPYISSLEYLNLDEIDLSKETNWLQLVTMLPSLSFLNMRACQLKDLSLSLHYANFTALKVLHLSANEFHSELPK</sequence>
<dbReference type="Pfam" id="PF08263">
    <property type="entry name" value="LRRNT_2"/>
    <property type="match status" value="1"/>
</dbReference>
<evidence type="ECO:0000256" key="7">
    <source>
        <dbReference type="ARBA" id="ARBA00023136"/>
    </source>
</evidence>
<evidence type="ECO:0000256" key="8">
    <source>
        <dbReference type="ARBA" id="ARBA00023170"/>
    </source>
</evidence>
<keyword evidence="2" id="KW-0433">Leucine-rich repeat</keyword>
<dbReference type="PANTHER" id="PTHR48063:SF52">
    <property type="entry name" value="LRR RECEPTOR-LIKE KINASE FAMILY PROTEIN"/>
    <property type="match status" value="1"/>
</dbReference>
<proteinExistence type="predicted"/>
<keyword evidence="9" id="KW-0325">Glycoprotein</keyword>
<dbReference type="Proteomes" id="UP001374584">
    <property type="component" value="Unassembled WGS sequence"/>
</dbReference>
<evidence type="ECO:0000256" key="1">
    <source>
        <dbReference type="ARBA" id="ARBA00004479"/>
    </source>
</evidence>
<dbReference type="EMBL" id="JAYMYR010000002">
    <property type="protein sequence ID" value="KAK7377135.1"/>
    <property type="molecule type" value="Genomic_DNA"/>
</dbReference>
<keyword evidence="12" id="KW-1185">Reference proteome</keyword>
<dbReference type="InterPro" id="IPR046956">
    <property type="entry name" value="RLP23-like"/>
</dbReference>
<keyword evidence="4" id="KW-0732">Signal</keyword>
<keyword evidence="7" id="KW-0472">Membrane</keyword>
<evidence type="ECO:0000256" key="5">
    <source>
        <dbReference type="ARBA" id="ARBA00022737"/>
    </source>
</evidence>
<dbReference type="GO" id="GO:0016020">
    <property type="term" value="C:membrane"/>
    <property type="evidence" value="ECO:0007669"/>
    <property type="project" value="UniProtKB-SubCell"/>
</dbReference>
<keyword evidence="6" id="KW-1133">Transmembrane helix</keyword>
<comment type="subcellular location">
    <subcellularLocation>
        <location evidence="1">Membrane</location>
        <topology evidence="1">Single-pass type I membrane protein</topology>
    </subcellularLocation>
</comment>
<evidence type="ECO:0000256" key="2">
    <source>
        <dbReference type="ARBA" id="ARBA00022614"/>
    </source>
</evidence>